<feature type="chain" id="PRO_5029512791" evidence="2">
    <location>
        <begin position="16"/>
        <end position="80"/>
    </location>
</feature>
<reference evidence="4" key="1">
    <citation type="submission" date="2020-12" db="UniProtKB">
        <authorList>
            <consortium name="WormBaseParasite"/>
        </authorList>
    </citation>
    <scope>IDENTIFICATION</scope>
    <source>
        <strain evidence="4">MHco3</strain>
    </source>
</reference>
<organism evidence="3 4">
    <name type="scientific">Haemonchus contortus</name>
    <name type="common">Barber pole worm</name>
    <dbReference type="NCBI Taxonomy" id="6289"/>
    <lineage>
        <taxon>Eukaryota</taxon>
        <taxon>Metazoa</taxon>
        <taxon>Ecdysozoa</taxon>
        <taxon>Nematoda</taxon>
        <taxon>Chromadorea</taxon>
        <taxon>Rhabditida</taxon>
        <taxon>Rhabditina</taxon>
        <taxon>Rhabditomorpha</taxon>
        <taxon>Strongyloidea</taxon>
        <taxon>Trichostrongylidae</taxon>
        <taxon>Haemonchus</taxon>
    </lineage>
</organism>
<sequence>MHLFALLLFTASVSASLNGGDRASRREVVPSPDQGSAARGRPFSDDDLLLNDRPLLRKNDRMKRDRWTDQSIDDEYWPYF</sequence>
<dbReference type="AlphaFoldDB" id="A0A7I4YN54"/>
<accession>A0A7I4YN54</accession>
<dbReference type="WBParaSite" id="HCON_00112640-00001">
    <property type="protein sequence ID" value="HCON_00112640-00001"/>
    <property type="gene ID" value="HCON_00112640"/>
</dbReference>
<feature type="region of interest" description="Disordered" evidence="1">
    <location>
        <begin position="17"/>
        <end position="49"/>
    </location>
</feature>
<proteinExistence type="predicted"/>
<evidence type="ECO:0000313" key="3">
    <source>
        <dbReference type="Proteomes" id="UP000025227"/>
    </source>
</evidence>
<evidence type="ECO:0000256" key="2">
    <source>
        <dbReference type="SAM" id="SignalP"/>
    </source>
</evidence>
<evidence type="ECO:0000256" key="1">
    <source>
        <dbReference type="SAM" id="MobiDB-lite"/>
    </source>
</evidence>
<dbReference type="Proteomes" id="UP000025227">
    <property type="component" value="Unplaced"/>
</dbReference>
<protein>
    <submittedName>
        <fullName evidence="4">Neuropeptide</fullName>
    </submittedName>
</protein>
<evidence type="ECO:0000313" key="4">
    <source>
        <dbReference type="WBParaSite" id="HCON_00112640-00001"/>
    </source>
</evidence>
<name>A0A7I4YN54_HAECO</name>
<keyword evidence="3" id="KW-1185">Reference proteome</keyword>
<feature type="signal peptide" evidence="2">
    <location>
        <begin position="1"/>
        <end position="15"/>
    </location>
</feature>
<keyword evidence="2" id="KW-0732">Signal</keyword>